<feature type="transmembrane region" description="Helical" evidence="1">
    <location>
        <begin position="26"/>
        <end position="47"/>
    </location>
</feature>
<keyword evidence="3" id="KW-1185">Reference proteome</keyword>
<evidence type="ECO:0000256" key="1">
    <source>
        <dbReference type="SAM" id="Phobius"/>
    </source>
</evidence>
<sequence>MDKNYYEAEIRNVGVTKGINAPMKMAIFFVRDIVVLLGVFGFCVMSANIFPPDQHIRLIIYYIVNMLFTVWLIIPVFSNPGKRNYNLIWDSIFGIFDYKFLRSFDYYEFDSFSDLSSIGGGMKNGNKSNS</sequence>
<keyword evidence="1" id="KW-1133">Transmembrane helix</keyword>
<accession>A0A9Q8ZT03</accession>
<evidence type="ECO:0000313" key="2">
    <source>
        <dbReference type="EMBL" id="USS89997.1"/>
    </source>
</evidence>
<proteinExistence type="predicted"/>
<dbReference type="RefSeq" id="WP_252767543.1">
    <property type="nucleotide sequence ID" value="NZ_CP097120.1"/>
</dbReference>
<dbReference type="Proteomes" id="UP001055911">
    <property type="component" value="Plasmid p1unnamed"/>
</dbReference>
<organism evidence="2 3">
    <name type="scientific">Fructilactobacillus cliffordii</name>
    <dbReference type="NCBI Taxonomy" id="2940299"/>
    <lineage>
        <taxon>Bacteria</taxon>
        <taxon>Bacillati</taxon>
        <taxon>Bacillota</taxon>
        <taxon>Bacilli</taxon>
        <taxon>Lactobacillales</taxon>
        <taxon>Lactobacillaceae</taxon>
        <taxon>Fructilactobacillus</taxon>
    </lineage>
</organism>
<reference evidence="2" key="1">
    <citation type="submission" date="2022-05" db="EMBL/GenBank/DDBJ databases">
        <authorList>
            <person name="Oliphant S.A."/>
            <person name="Watson-Haigh N.S."/>
            <person name="Sumby K.M."/>
            <person name="Gardner J.M."/>
            <person name="Jiranek V."/>
        </authorList>
    </citation>
    <scope>NUCLEOTIDE SEQUENCE</scope>
    <source>
        <strain evidence="2">KI4_B1</strain>
        <plasmid evidence="2">p1unnamed</plasmid>
    </source>
</reference>
<keyword evidence="1" id="KW-0472">Membrane</keyword>
<keyword evidence="1" id="KW-0812">Transmembrane</keyword>
<name>A0A9Q8ZT03_9LACO</name>
<dbReference type="EMBL" id="CP097120">
    <property type="protein sequence ID" value="USS89997.1"/>
    <property type="molecule type" value="Genomic_DNA"/>
</dbReference>
<protein>
    <submittedName>
        <fullName evidence="2">DUF5592 family protein</fullName>
    </submittedName>
</protein>
<keyword evidence="2" id="KW-0614">Plasmid</keyword>
<dbReference type="AlphaFoldDB" id="A0A9Q8ZT03"/>
<geneLocation type="plasmid" evidence="2 3">
    <name>p1unnamed</name>
</geneLocation>
<evidence type="ECO:0000313" key="3">
    <source>
        <dbReference type="Proteomes" id="UP001055911"/>
    </source>
</evidence>
<gene>
    <name evidence="2" type="ORF">M3M40_07170</name>
</gene>
<feature type="transmembrane region" description="Helical" evidence="1">
    <location>
        <begin position="59"/>
        <end position="77"/>
    </location>
</feature>